<dbReference type="SMART" id="SM00100">
    <property type="entry name" value="cNMP"/>
    <property type="match status" value="1"/>
</dbReference>
<gene>
    <name evidence="2" type="ordered locus">Cyan7425_2663</name>
</gene>
<dbReference type="EMBL" id="CP001344">
    <property type="protein sequence ID" value="ACL45016.1"/>
    <property type="molecule type" value="Genomic_DNA"/>
</dbReference>
<feature type="domain" description="Cyclic nucleotide-binding" evidence="1">
    <location>
        <begin position="15"/>
        <end position="84"/>
    </location>
</feature>
<dbReference type="AlphaFoldDB" id="B8HJR3"/>
<dbReference type="HOGENOM" id="CLU_075053_15_1_3"/>
<dbReference type="InterPro" id="IPR018490">
    <property type="entry name" value="cNMP-bd_dom_sf"/>
</dbReference>
<dbReference type="CDD" id="cd00038">
    <property type="entry name" value="CAP_ED"/>
    <property type="match status" value="1"/>
</dbReference>
<dbReference type="STRING" id="395961.Cyan7425_2663"/>
<reference evidence="2" key="1">
    <citation type="submission" date="2009-01" db="EMBL/GenBank/DDBJ databases">
        <title>Complete sequence of chromosome Cyanothece sp. PCC 7425.</title>
        <authorList>
            <consortium name="US DOE Joint Genome Institute"/>
            <person name="Lucas S."/>
            <person name="Copeland A."/>
            <person name="Lapidus A."/>
            <person name="Glavina del Rio T."/>
            <person name="Dalin E."/>
            <person name="Tice H."/>
            <person name="Bruce D."/>
            <person name="Goodwin L."/>
            <person name="Pitluck S."/>
            <person name="Sims D."/>
            <person name="Meineke L."/>
            <person name="Brettin T."/>
            <person name="Detter J.C."/>
            <person name="Han C."/>
            <person name="Larimer F."/>
            <person name="Land M."/>
            <person name="Hauser L."/>
            <person name="Kyrpides N."/>
            <person name="Ovchinnikova G."/>
            <person name="Liberton M."/>
            <person name="Stoeckel J."/>
            <person name="Banerjee A."/>
            <person name="Singh A."/>
            <person name="Page L."/>
            <person name="Sato H."/>
            <person name="Zhao L."/>
            <person name="Sherman L."/>
            <person name="Pakrasi H."/>
            <person name="Richardson P."/>
        </authorList>
    </citation>
    <scope>NUCLEOTIDE SEQUENCE</scope>
    <source>
        <strain evidence="2">PCC 7425</strain>
    </source>
</reference>
<dbReference type="InterPro" id="IPR014710">
    <property type="entry name" value="RmlC-like_jellyroll"/>
</dbReference>
<dbReference type="KEGG" id="cyn:Cyan7425_2663"/>
<name>B8HJR3_CYAP4</name>
<evidence type="ECO:0000259" key="1">
    <source>
        <dbReference type="PROSITE" id="PS50042"/>
    </source>
</evidence>
<accession>B8HJR3</accession>
<protein>
    <submittedName>
        <fullName evidence="2">Cyclic nucleotide-binding protein</fullName>
    </submittedName>
</protein>
<dbReference type="Gene3D" id="2.60.120.10">
    <property type="entry name" value="Jelly Rolls"/>
    <property type="match status" value="1"/>
</dbReference>
<dbReference type="SUPFAM" id="SSF51206">
    <property type="entry name" value="cAMP-binding domain-like"/>
    <property type="match status" value="1"/>
</dbReference>
<dbReference type="eggNOG" id="COG0664">
    <property type="taxonomic scope" value="Bacteria"/>
</dbReference>
<dbReference type="PROSITE" id="PS50042">
    <property type="entry name" value="CNMP_BINDING_3"/>
    <property type="match status" value="1"/>
</dbReference>
<evidence type="ECO:0000313" key="2">
    <source>
        <dbReference type="EMBL" id="ACL45016.1"/>
    </source>
</evidence>
<organism evidence="2">
    <name type="scientific">Cyanothece sp. (strain PCC 7425 / ATCC 29141)</name>
    <dbReference type="NCBI Taxonomy" id="395961"/>
    <lineage>
        <taxon>Bacteria</taxon>
        <taxon>Bacillati</taxon>
        <taxon>Cyanobacteriota</taxon>
        <taxon>Cyanophyceae</taxon>
        <taxon>Gomontiellales</taxon>
        <taxon>Cyanothecaceae</taxon>
        <taxon>Cyanothece</taxon>
    </lineage>
</organism>
<dbReference type="Pfam" id="PF00027">
    <property type="entry name" value="cNMP_binding"/>
    <property type="match status" value="1"/>
</dbReference>
<proteinExistence type="predicted"/>
<dbReference type="InterPro" id="IPR000595">
    <property type="entry name" value="cNMP-bd_dom"/>
</dbReference>
<sequence>MILSNLAPILQTHTVFQGLKPDDIELLTDCASNVSFGAGDFIFRQGEAANQFYLLRQGRVAIEISAPGQKPIVIQTLRAQDVLGWSWLFPPYQWQFDARVLELTRAIALNGLCLRGKCDSDPALGYELMKRFSYIMLETLQATRLQLLDLHDLPRR</sequence>